<dbReference type="InterPro" id="IPR044814">
    <property type="entry name" value="Terpene_cyclase_plant_C1"/>
</dbReference>
<evidence type="ECO:0000256" key="5">
    <source>
        <dbReference type="ARBA" id="ARBA00023239"/>
    </source>
</evidence>
<keyword evidence="3" id="KW-0479">Metal-binding</keyword>
<dbReference type="AlphaFoldDB" id="A0AAV6WJP0"/>
<dbReference type="SUPFAM" id="SSF48239">
    <property type="entry name" value="Terpenoid cyclases/Protein prenyltransferases"/>
    <property type="match status" value="1"/>
</dbReference>
<comment type="caution">
    <text evidence="8">The sequence shown here is derived from an EMBL/GenBank/DDBJ whole genome shotgun (WGS) entry which is preliminary data.</text>
</comment>
<dbReference type="SFLD" id="SFLDS00005">
    <property type="entry name" value="Isoprenoid_Synthase_Type_I"/>
    <property type="match status" value="1"/>
</dbReference>
<dbReference type="PANTHER" id="PTHR31225:SF93">
    <property type="entry name" value="ALPHA-HUMULENE_(-)-(E)-BETA-CARYOPHYLLENE SYNTHASE"/>
    <property type="match status" value="1"/>
</dbReference>
<evidence type="ECO:0000259" key="7">
    <source>
        <dbReference type="Pfam" id="PF03936"/>
    </source>
</evidence>
<evidence type="ECO:0000256" key="1">
    <source>
        <dbReference type="ARBA" id="ARBA00001946"/>
    </source>
</evidence>
<proteinExistence type="predicted"/>
<evidence type="ECO:0000259" key="6">
    <source>
        <dbReference type="Pfam" id="PF01397"/>
    </source>
</evidence>
<dbReference type="SFLD" id="SFLDG01019">
    <property type="entry name" value="Terpene_Cyclase_Like_1_C_Termi"/>
    <property type="match status" value="1"/>
</dbReference>
<dbReference type="InterPro" id="IPR001906">
    <property type="entry name" value="Terpene_synth_N"/>
</dbReference>
<dbReference type="InterPro" id="IPR050148">
    <property type="entry name" value="Terpene_synthase-like"/>
</dbReference>
<dbReference type="CDD" id="cd00684">
    <property type="entry name" value="Terpene_cyclase_plant_C1"/>
    <property type="match status" value="1"/>
</dbReference>
<dbReference type="InterPro" id="IPR008949">
    <property type="entry name" value="Isoprenoid_synthase_dom_sf"/>
</dbReference>
<dbReference type="FunFam" id="1.10.600.10:FF:000007">
    <property type="entry name" value="Isoprene synthase, chloroplastic"/>
    <property type="match status" value="1"/>
</dbReference>
<evidence type="ECO:0000313" key="9">
    <source>
        <dbReference type="Proteomes" id="UP000826271"/>
    </source>
</evidence>
<dbReference type="Pfam" id="PF01397">
    <property type="entry name" value="Terpene_synth"/>
    <property type="match status" value="1"/>
</dbReference>
<organism evidence="8 9">
    <name type="scientific">Buddleja alternifolia</name>
    <dbReference type="NCBI Taxonomy" id="168488"/>
    <lineage>
        <taxon>Eukaryota</taxon>
        <taxon>Viridiplantae</taxon>
        <taxon>Streptophyta</taxon>
        <taxon>Embryophyta</taxon>
        <taxon>Tracheophyta</taxon>
        <taxon>Spermatophyta</taxon>
        <taxon>Magnoliopsida</taxon>
        <taxon>eudicotyledons</taxon>
        <taxon>Gunneridae</taxon>
        <taxon>Pentapetalae</taxon>
        <taxon>asterids</taxon>
        <taxon>lamiids</taxon>
        <taxon>Lamiales</taxon>
        <taxon>Scrophulariaceae</taxon>
        <taxon>Buddlejeae</taxon>
        <taxon>Buddleja</taxon>
    </lineage>
</organism>
<keyword evidence="5" id="KW-0456">Lyase</keyword>
<dbReference type="Proteomes" id="UP000826271">
    <property type="component" value="Unassembled WGS sequence"/>
</dbReference>
<dbReference type="Pfam" id="PF03936">
    <property type="entry name" value="Terpene_synth_C"/>
    <property type="match status" value="1"/>
</dbReference>
<reference evidence="8" key="1">
    <citation type="submission" date="2019-10" db="EMBL/GenBank/DDBJ databases">
        <authorList>
            <person name="Zhang R."/>
            <person name="Pan Y."/>
            <person name="Wang J."/>
            <person name="Ma R."/>
            <person name="Yu S."/>
        </authorList>
    </citation>
    <scope>NUCLEOTIDE SEQUENCE</scope>
    <source>
        <strain evidence="8">LA-IB0</strain>
        <tissue evidence="8">Leaf</tissue>
    </source>
</reference>
<dbReference type="InterPro" id="IPR036965">
    <property type="entry name" value="Terpene_synth_N_sf"/>
</dbReference>
<feature type="domain" description="Terpene synthase N-terminal" evidence="6">
    <location>
        <begin position="27"/>
        <end position="200"/>
    </location>
</feature>
<evidence type="ECO:0000313" key="8">
    <source>
        <dbReference type="EMBL" id="KAG8370746.1"/>
    </source>
</evidence>
<sequence>MSDNQIMELKNQTVVSRPLANFHPDVWGNCFLLPTPESNGGPEEQVVEKVKEEMKRELRESSKDYMRQLGLIDAIQRLGIEHHFEVEIDEALQNIFEKFDDYCKDNEDMYITALGFRLLRQHGFRVSCDIFEKFKDAKGEFKLVPNVEDVMGVLEFYEATYLRVHGEDVLDHGFIFAKNYLESVLPSLTNPIADQVDHALHQYSNRRGLPRLEARHYISIYGQYSSHHQTLLRLAKLDFNLLQSMHKRELSEMCRWWKLDLEVPKKLSYVRDRMVETYFWVSGVYYEPKYAIARKITTKVQAMASIIDDTFDAYGTLEELEILTEAIERWSFSCVDQLPEYMKNFYKVLLELFEEIEEEMVKQGASYRVSYGKEAIKYLCRAYYAETKWKQEEYKPTTEEYLRLANKTCGYTTLVIISFLGMGDIPTKEAFDWVLTQPAPIIAASTICRLKDDIVGHEFDREREHIASAVELYTEEHNVSKEEAVDEFNNRIEAAWKDINEGFLIKPTLIPAPLLYRILNYTRVIEVMYTKGDWYTNVGPEMQGLIRQLLIDPVPE</sequence>
<gene>
    <name evidence="8" type="ORF">BUALT_Bualt13G0015600</name>
</gene>
<dbReference type="PANTHER" id="PTHR31225">
    <property type="entry name" value="OS04G0344100 PROTEIN-RELATED"/>
    <property type="match status" value="1"/>
</dbReference>
<dbReference type="InterPro" id="IPR034741">
    <property type="entry name" value="Terpene_cyclase-like_1_C"/>
</dbReference>
<evidence type="ECO:0000256" key="3">
    <source>
        <dbReference type="ARBA" id="ARBA00022723"/>
    </source>
</evidence>
<dbReference type="FunFam" id="1.50.10.130:FF:000001">
    <property type="entry name" value="Isoprene synthase, chloroplastic"/>
    <property type="match status" value="1"/>
</dbReference>
<dbReference type="InterPro" id="IPR008930">
    <property type="entry name" value="Terpenoid_cyclase/PrenylTrfase"/>
</dbReference>
<keyword evidence="4" id="KW-0460">Magnesium</keyword>
<dbReference type="SUPFAM" id="SSF48576">
    <property type="entry name" value="Terpenoid synthases"/>
    <property type="match status" value="1"/>
</dbReference>
<comment type="pathway">
    <text evidence="2">Secondary metabolite biosynthesis; terpenoid biosynthesis.</text>
</comment>
<dbReference type="InterPro" id="IPR005630">
    <property type="entry name" value="Terpene_synthase_metal-bd"/>
</dbReference>
<keyword evidence="9" id="KW-1185">Reference proteome</keyword>
<accession>A0AAV6WJP0</accession>
<dbReference type="GO" id="GO:0000287">
    <property type="term" value="F:magnesium ion binding"/>
    <property type="evidence" value="ECO:0007669"/>
    <property type="project" value="InterPro"/>
</dbReference>
<dbReference type="Gene3D" id="1.50.10.130">
    <property type="entry name" value="Terpene synthase, N-terminal domain"/>
    <property type="match status" value="1"/>
</dbReference>
<comment type="cofactor">
    <cofactor evidence="1">
        <name>Mg(2+)</name>
        <dbReference type="ChEBI" id="CHEBI:18420"/>
    </cofactor>
</comment>
<dbReference type="Gene3D" id="1.10.600.10">
    <property type="entry name" value="Farnesyl Diphosphate Synthase"/>
    <property type="match status" value="1"/>
</dbReference>
<dbReference type="GO" id="GO:0010333">
    <property type="term" value="F:terpene synthase activity"/>
    <property type="evidence" value="ECO:0007669"/>
    <property type="project" value="InterPro"/>
</dbReference>
<protein>
    <submittedName>
        <fullName evidence="8">Uncharacterized protein</fullName>
    </submittedName>
</protein>
<evidence type="ECO:0000256" key="4">
    <source>
        <dbReference type="ARBA" id="ARBA00022842"/>
    </source>
</evidence>
<name>A0AAV6WJP0_9LAMI</name>
<evidence type="ECO:0000256" key="2">
    <source>
        <dbReference type="ARBA" id="ARBA00004721"/>
    </source>
</evidence>
<dbReference type="EMBL" id="WHWC01000013">
    <property type="protein sequence ID" value="KAG8370746.1"/>
    <property type="molecule type" value="Genomic_DNA"/>
</dbReference>
<feature type="domain" description="Terpene synthase metal-binding" evidence="7">
    <location>
        <begin position="260"/>
        <end position="498"/>
    </location>
</feature>
<dbReference type="GO" id="GO:0016102">
    <property type="term" value="P:diterpenoid biosynthetic process"/>
    <property type="evidence" value="ECO:0007669"/>
    <property type="project" value="InterPro"/>
</dbReference>